<dbReference type="Gene3D" id="1.10.10.350">
    <property type="match status" value="1"/>
</dbReference>
<comment type="caution">
    <text evidence="19">The sequence shown here is derived from an EMBL/GenBank/DDBJ whole genome shotgun (WGS) entry which is preliminary data.</text>
</comment>
<evidence type="ECO:0000256" key="12">
    <source>
        <dbReference type="ARBA" id="ARBA00023146"/>
    </source>
</evidence>
<dbReference type="Gene3D" id="3.40.50.620">
    <property type="entry name" value="HUPs"/>
    <property type="match status" value="2"/>
</dbReference>
<dbReference type="PROSITE" id="PS00178">
    <property type="entry name" value="AA_TRNA_LIGASE_I"/>
    <property type="match status" value="1"/>
</dbReference>
<evidence type="ECO:0000313" key="20">
    <source>
        <dbReference type="EMBL" id="RGZ86954.1"/>
    </source>
</evidence>
<dbReference type="SUPFAM" id="SSF50249">
    <property type="entry name" value="Nucleic acid-binding proteins"/>
    <property type="match status" value="1"/>
</dbReference>
<keyword evidence="6 16" id="KW-0820">tRNA-binding</keyword>
<feature type="short sequence motif" description="'HIGH' region" evidence="15">
    <location>
        <begin position="44"/>
        <end position="52"/>
    </location>
</feature>
<dbReference type="PANTHER" id="PTHR37940:SF1">
    <property type="entry name" value="LYSINE--TRNA LIGASE"/>
    <property type="match status" value="1"/>
</dbReference>
<evidence type="ECO:0000313" key="25">
    <source>
        <dbReference type="Proteomes" id="UP000284621"/>
    </source>
</evidence>
<dbReference type="Proteomes" id="UP000262524">
    <property type="component" value="Unassembled WGS sequence"/>
</dbReference>
<keyword evidence="8 15" id="KW-0547">Nucleotide-binding</keyword>
<comment type="function">
    <text evidence="1">Is required not only for elongation of protein synthesis but also for the initiation of all mRNA translation through initiator tRNA(fMet) aminoacylation.</text>
</comment>
<dbReference type="NCBIfam" id="TIGR00467">
    <property type="entry name" value="lysS_arch"/>
    <property type="match status" value="1"/>
</dbReference>
<evidence type="ECO:0000256" key="1">
    <source>
        <dbReference type="ARBA" id="ARBA00003314"/>
    </source>
</evidence>
<gene>
    <name evidence="15 19" type="primary">lysS</name>
    <name evidence="21" type="ORF">DW833_07990</name>
    <name evidence="20" type="ORF">DW972_00700</name>
    <name evidence="22" type="ORF">DWZ29_01010</name>
    <name evidence="19" type="ORF">DXD91_09825</name>
</gene>
<evidence type="ECO:0000313" key="22">
    <source>
        <dbReference type="EMBL" id="RHN17750.1"/>
    </source>
</evidence>
<dbReference type="GO" id="GO:0000049">
    <property type="term" value="F:tRNA binding"/>
    <property type="evidence" value="ECO:0007669"/>
    <property type="project" value="UniProtKB-UniRule"/>
</dbReference>
<evidence type="ECO:0000256" key="6">
    <source>
        <dbReference type="ARBA" id="ARBA00022555"/>
    </source>
</evidence>
<dbReference type="InterPro" id="IPR002547">
    <property type="entry name" value="tRNA-bd_dom"/>
</dbReference>
<dbReference type="Proteomes" id="UP000284621">
    <property type="component" value="Unassembled WGS sequence"/>
</dbReference>
<organism evidence="19 23">
    <name type="scientific">Anaerobutyricum hallii</name>
    <dbReference type="NCBI Taxonomy" id="39488"/>
    <lineage>
        <taxon>Bacteria</taxon>
        <taxon>Bacillati</taxon>
        <taxon>Bacillota</taxon>
        <taxon>Clostridia</taxon>
        <taxon>Lachnospirales</taxon>
        <taxon>Lachnospiraceae</taxon>
        <taxon>Anaerobutyricum</taxon>
    </lineage>
</organism>
<evidence type="ECO:0000259" key="18">
    <source>
        <dbReference type="PROSITE" id="PS50886"/>
    </source>
</evidence>
<dbReference type="FunFam" id="2.40.50.140:FF:000042">
    <property type="entry name" value="Methionine--tRNA ligase"/>
    <property type="match status" value="1"/>
</dbReference>
<evidence type="ECO:0000256" key="5">
    <source>
        <dbReference type="ARBA" id="ARBA00022490"/>
    </source>
</evidence>
<proteinExistence type="inferred from homology"/>
<protein>
    <recommendedName>
        <fullName evidence="15">Lysine--tRNA ligase</fullName>
        <ecNumber evidence="15">6.1.1.6</ecNumber>
    </recommendedName>
    <alternativeName>
        <fullName evidence="15">Lysyl-tRNA synthetase</fullName>
        <shortName evidence="15">LysRS</shortName>
    </alternativeName>
</protein>
<dbReference type="InterPro" id="IPR008925">
    <property type="entry name" value="aa_tRNA-synth_I_cd-bd_sf"/>
</dbReference>
<keyword evidence="25" id="KW-1185">Reference proteome</keyword>
<dbReference type="GO" id="GO:0005737">
    <property type="term" value="C:cytoplasm"/>
    <property type="evidence" value="ECO:0007669"/>
    <property type="project" value="UniProtKB-SubCell"/>
</dbReference>
<dbReference type="CDD" id="cd02800">
    <property type="entry name" value="tRNA_bind_EcMetRS_like"/>
    <property type="match status" value="1"/>
</dbReference>
<keyword evidence="11 15" id="KW-0648">Protein biosynthesis</keyword>
<dbReference type="Gene3D" id="2.40.50.140">
    <property type="entry name" value="Nucleic acid-binding proteins"/>
    <property type="match status" value="1"/>
</dbReference>
<dbReference type="GO" id="GO:0004825">
    <property type="term" value="F:methionine-tRNA ligase activity"/>
    <property type="evidence" value="ECO:0007669"/>
    <property type="project" value="UniProtKB-EC"/>
</dbReference>
<dbReference type="EMBL" id="QSOE01000064">
    <property type="protein sequence ID" value="RGI85854.1"/>
    <property type="molecule type" value="Genomic_DNA"/>
</dbReference>
<comment type="catalytic activity">
    <reaction evidence="13">
        <text>tRNA(Met) + L-methionine + ATP = L-methionyl-tRNA(Met) + AMP + diphosphate</text>
        <dbReference type="Rhea" id="RHEA:13481"/>
        <dbReference type="Rhea" id="RHEA-COMP:9667"/>
        <dbReference type="Rhea" id="RHEA-COMP:9698"/>
        <dbReference type="ChEBI" id="CHEBI:30616"/>
        <dbReference type="ChEBI" id="CHEBI:33019"/>
        <dbReference type="ChEBI" id="CHEBI:57844"/>
        <dbReference type="ChEBI" id="CHEBI:78442"/>
        <dbReference type="ChEBI" id="CHEBI:78530"/>
        <dbReference type="ChEBI" id="CHEBI:456215"/>
        <dbReference type="EC" id="6.1.1.10"/>
    </reaction>
</comment>
<evidence type="ECO:0000256" key="17">
    <source>
        <dbReference type="SAM" id="Coils"/>
    </source>
</evidence>
<dbReference type="InterPro" id="IPR042078">
    <property type="entry name" value="Lys-tRNA-ligase_SC_fold"/>
</dbReference>
<dbReference type="EMBL" id="QRQO01000002">
    <property type="protein sequence ID" value="RHN17750.1"/>
    <property type="molecule type" value="Genomic_DNA"/>
</dbReference>
<evidence type="ECO:0000256" key="10">
    <source>
        <dbReference type="ARBA" id="ARBA00022884"/>
    </source>
</evidence>
<dbReference type="GO" id="GO:0005524">
    <property type="term" value="F:ATP binding"/>
    <property type="evidence" value="ECO:0007669"/>
    <property type="project" value="UniProtKB-UniRule"/>
</dbReference>
<accession>A0A374NJ16</accession>
<feature type="domain" description="TRNA-binding" evidence="18">
    <location>
        <begin position="595"/>
        <end position="696"/>
    </location>
</feature>
<evidence type="ECO:0000256" key="7">
    <source>
        <dbReference type="ARBA" id="ARBA00022598"/>
    </source>
</evidence>
<evidence type="ECO:0000313" key="19">
    <source>
        <dbReference type="EMBL" id="RGI85854.1"/>
    </source>
</evidence>
<comment type="caution">
    <text evidence="15">Lacks conserved residue(s) required for the propagation of feature annotation.</text>
</comment>
<dbReference type="GO" id="GO:0004824">
    <property type="term" value="F:lysine-tRNA ligase activity"/>
    <property type="evidence" value="ECO:0007669"/>
    <property type="project" value="UniProtKB-UniRule"/>
</dbReference>
<dbReference type="Gene3D" id="1.10.10.770">
    <property type="match status" value="1"/>
</dbReference>
<keyword evidence="12 15" id="KW-0030">Aminoacyl-tRNA synthetase</keyword>
<dbReference type="InterPro" id="IPR020751">
    <property type="entry name" value="aa-tRNA-synth_I_codon-bd_sub2"/>
</dbReference>
<dbReference type="HAMAP" id="MF_00177">
    <property type="entry name" value="Lys_tRNA_synth_class1"/>
    <property type="match status" value="1"/>
</dbReference>
<evidence type="ECO:0000313" key="21">
    <source>
        <dbReference type="EMBL" id="RHC64817.1"/>
    </source>
</evidence>
<dbReference type="PANTHER" id="PTHR37940">
    <property type="entry name" value="LYSINE--TRNA LIGASE"/>
    <property type="match status" value="1"/>
</dbReference>
<dbReference type="EC" id="6.1.1.6" evidence="15"/>
<keyword evidence="9 15" id="KW-0067">ATP-binding</keyword>
<dbReference type="InterPro" id="IPR004495">
    <property type="entry name" value="Met-tRNA-synth_bsu_C"/>
</dbReference>
<keyword evidence="7 15" id="KW-0436">Ligase</keyword>
<keyword evidence="5 15" id="KW-0963">Cytoplasm</keyword>
<dbReference type="Gene3D" id="6.10.20.10">
    <property type="entry name" value="Lysine tRNA ligase, stem contact fold domain"/>
    <property type="match status" value="1"/>
</dbReference>
<evidence type="ECO:0000256" key="8">
    <source>
        <dbReference type="ARBA" id="ARBA00022741"/>
    </source>
</evidence>
<evidence type="ECO:0000313" key="24">
    <source>
        <dbReference type="Proteomes" id="UP000283700"/>
    </source>
</evidence>
<dbReference type="InterPro" id="IPR012340">
    <property type="entry name" value="NA-bd_OB-fold"/>
</dbReference>
<evidence type="ECO:0000256" key="9">
    <source>
        <dbReference type="ARBA" id="ARBA00022840"/>
    </source>
</evidence>
<evidence type="ECO:0000256" key="16">
    <source>
        <dbReference type="PROSITE-ProRule" id="PRU00209"/>
    </source>
</evidence>
<dbReference type="InterPro" id="IPR002904">
    <property type="entry name" value="Lys-tRNA-ligase"/>
</dbReference>
<evidence type="ECO:0000256" key="11">
    <source>
        <dbReference type="ARBA" id="ARBA00022917"/>
    </source>
</evidence>
<dbReference type="NCBIfam" id="TIGR00399">
    <property type="entry name" value="metG_C_term"/>
    <property type="match status" value="1"/>
</dbReference>
<evidence type="ECO:0000313" key="23">
    <source>
        <dbReference type="Proteomes" id="UP000262524"/>
    </source>
</evidence>
<comment type="catalytic activity">
    <reaction evidence="14 15">
        <text>tRNA(Lys) + L-lysine + ATP = L-lysyl-tRNA(Lys) + AMP + diphosphate</text>
        <dbReference type="Rhea" id="RHEA:20792"/>
        <dbReference type="Rhea" id="RHEA-COMP:9696"/>
        <dbReference type="Rhea" id="RHEA-COMP:9697"/>
        <dbReference type="ChEBI" id="CHEBI:30616"/>
        <dbReference type="ChEBI" id="CHEBI:32551"/>
        <dbReference type="ChEBI" id="CHEBI:33019"/>
        <dbReference type="ChEBI" id="CHEBI:78442"/>
        <dbReference type="ChEBI" id="CHEBI:78529"/>
        <dbReference type="ChEBI" id="CHEBI:456215"/>
        <dbReference type="EC" id="6.1.1.6"/>
    </reaction>
</comment>
<dbReference type="GO" id="GO:0006430">
    <property type="term" value="P:lysyl-tRNA aminoacylation"/>
    <property type="evidence" value="ECO:0007669"/>
    <property type="project" value="UniProtKB-UniRule"/>
</dbReference>
<comment type="subcellular location">
    <subcellularLocation>
        <location evidence="2 15">Cytoplasm</location>
    </subcellularLocation>
</comment>
<dbReference type="SUPFAM" id="SSF52374">
    <property type="entry name" value="Nucleotidylyl transferase"/>
    <property type="match status" value="1"/>
</dbReference>
<evidence type="ECO:0000256" key="14">
    <source>
        <dbReference type="ARBA" id="ARBA00048573"/>
    </source>
</evidence>
<keyword evidence="17" id="KW-0175">Coiled coil</keyword>
<feature type="coiled-coil region" evidence="17">
    <location>
        <begin position="548"/>
        <end position="584"/>
    </location>
</feature>
<dbReference type="Pfam" id="PF01921">
    <property type="entry name" value="tRNA-synt_1f"/>
    <property type="match status" value="1"/>
</dbReference>
<dbReference type="SUPFAM" id="SSF48163">
    <property type="entry name" value="An anticodon-binding domain of class I aminoacyl-tRNA synthetases"/>
    <property type="match status" value="1"/>
</dbReference>
<name>A0A374NJ16_9FIRM</name>
<dbReference type="InterPro" id="IPR014729">
    <property type="entry name" value="Rossmann-like_a/b/a_fold"/>
</dbReference>
<comment type="similarity">
    <text evidence="3 15">Belongs to the class-I aminoacyl-tRNA synthetase family.</text>
</comment>
<dbReference type="GO" id="GO:0006431">
    <property type="term" value="P:methionyl-tRNA aminoacylation"/>
    <property type="evidence" value="ECO:0007669"/>
    <property type="project" value="InterPro"/>
</dbReference>
<dbReference type="Pfam" id="PF01588">
    <property type="entry name" value="tRNA_bind"/>
    <property type="match status" value="1"/>
</dbReference>
<evidence type="ECO:0000256" key="15">
    <source>
        <dbReference type="HAMAP-Rule" id="MF_00177"/>
    </source>
</evidence>
<sequence length="696" mass="79548">MNAGKYGTGKVGGRRMHWSEKIAKDIIKRSPDKEEYVCAAGISPSGSIHIGNFRDIATSYFVYKALIKQGKKARLLFSWDEFDRFRKVPVNVKEVAPELENEIGKPYVDVKDPYGCCSSYAEHFEKEFEASLSRFGVKVDFRRQSENYRSGKYAKYIIQAVQKRREIFDILDKFRQQVATPEEREAYYPVSIYCPVCGKDETTITSSSEDGVTCEYTCKCGHKGTWDFSKDFNCKLAWKIDWPMRWMIEGVDFEPGGKDHASPGGSYDTSKIIAKKIFGAQAPMFKGYEFVGIKGTTGKMSGSTGLNLTPDTLLKIYQPEMILWLYSKSEPNKAFDFCFDDEILRQYFEFDKMLKVYQAGKGKNYDYIEGIMHNCMIEGRELYPVPMQQIVNFGSVVDFNADMLETVFEKIGTPYKKEEFAERLELAKYWLEKCSPENMNTLLGYRNWDFYNTLNEVEKKEIQLLHDFIAKGEYDLDALNSFIYTIPREADPDFQEENKKTAQAQFFKNAYNLMIGKAAGPRLYLFLFAVEPQRYLGLLDFSTPQTEEEKTLAAEAKAEAERKAAEEEARRKAAEEEEARKNAIAPIKEEITIDEFDKVDMRVCKVINCEIVKNAKKLLKLTLFDGLDERVIVSSIRDDYTPEELIGRKIIVIANLKPAKFAGVKSNGMLIAASGDDFGCKIIFVDDCVPEGTAIH</sequence>
<reference evidence="23 24" key="1">
    <citation type="submission" date="2018-08" db="EMBL/GenBank/DDBJ databases">
        <title>A genome reference for cultivated species of the human gut microbiota.</title>
        <authorList>
            <person name="Zou Y."/>
            <person name="Xue W."/>
            <person name="Luo G."/>
        </authorList>
    </citation>
    <scope>NUCLEOTIDE SEQUENCE [LARGE SCALE GENOMIC DNA]</scope>
    <source>
        <strain evidence="22 24">AF31-17AC</strain>
        <strain evidence="21 25">AM34-3LB</strain>
        <strain evidence="20 26">AM48-23BH</strain>
        <strain evidence="19 23">TM10-1AC</strain>
    </source>
</reference>
<comment type="subunit">
    <text evidence="4">Homodimer.</text>
</comment>
<dbReference type="Proteomes" id="UP000283700">
    <property type="component" value="Unassembled WGS sequence"/>
</dbReference>
<feature type="short sequence motif" description="'KMSKS' region" evidence="15">
    <location>
        <begin position="299"/>
        <end position="303"/>
    </location>
</feature>
<evidence type="ECO:0000313" key="26">
    <source>
        <dbReference type="Proteomes" id="UP000286561"/>
    </source>
</evidence>
<keyword evidence="10 16" id="KW-0694">RNA-binding</keyword>
<dbReference type="EMBL" id="QSEP01000001">
    <property type="protein sequence ID" value="RGZ86954.1"/>
    <property type="molecule type" value="Genomic_DNA"/>
</dbReference>
<evidence type="ECO:0000256" key="4">
    <source>
        <dbReference type="ARBA" id="ARBA00011738"/>
    </source>
</evidence>
<evidence type="ECO:0000256" key="13">
    <source>
        <dbReference type="ARBA" id="ARBA00047364"/>
    </source>
</evidence>
<dbReference type="PROSITE" id="PS50886">
    <property type="entry name" value="TRBD"/>
    <property type="match status" value="1"/>
</dbReference>
<evidence type="ECO:0000256" key="2">
    <source>
        <dbReference type="ARBA" id="ARBA00004496"/>
    </source>
</evidence>
<evidence type="ECO:0000256" key="3">
    <source>
        <dbReference type="ARBA" id="ARBA00005594"/>
    </source>
</evidence>
<dbReference type="Proteomes" id="UP000286561">
    <property type="component" value="Unassembled WGS sequence"/>
</dbReference>
<dbReference type="InterPro" id="IPR001412">
    <property type="entry name" value="aa-tRNA-synth_I_CS"/>
</dbReference>
<dbReference type="AlphaFoldDB" id="A0A374NJ16"/>
<dbReference type="EMBL" id="QSID01000008">
    <property type="protein sequence ID" value="RHC64817.1"/>
    <property type="molecule type" value="Genomic_DNA"/>
</dbReference>